<accession>A0A9W8KX59</accession>
<sequence length="293" mass="32397">MFMPSTFKCAIAASFVSLASAKLTGCAKTFALTITNIYENGDTSFHYDYCENLHDGRGITAGIAGFCTGTGDAWQVVQQYHKLTGGNDAFSSMDKALAKYAENSSDSTKGLGKFCKVWEKLGTTDSRFKHAQDMLRDQLYFDPSQKLADDAGLKLSISQAQMYDTGIEHGTWPDKDGLPTLINETSASFTSDASGDSGSTLNINGHQVDEIVWLKKFISVREDHLIHPREPENQGGNYWAQTIYRTKSYTYAINKREYVWSNAVTILDNDGKPVLLTCASADSCPSNGRRRRR</sequence>
<keyword evidence="1" id="KW-0732">Signal</keyword>
<gene>
    <name evidence="2" type="ORF">GGI25_004502</name>
</gene>
<dbReference type="GO" id="GO:0005975">
    <property type="term" value="P:carbohydrate metabolic process"/>
    <property type="evidence" value="ECO:0007669"/>
    <property type="project" value="InterPro"/>
</dbReference>
<dbReference type="Gene3D" id="1.20.141.10">
    <property type="entry name" value="Chitosanase, subunit A, domain 1"/>
    <property type="match status" value="1"/>
</dbReference>
<dbReference type="EMBL" id="JANBTW010000061">
    <property type="protein sequence ID" value="KAJ2674017.1"/>
    <property type="molecule type" value="Genomic_DNA"/>
</dbReference>
<dbReference type="GO" id="GO:0005576">
    <property type="term" value="C:extracellular region"/>
    <property type="evidence" value="ECO:0007669"/>
    <property type="project" value="InterPro"/>
</dbReference>
<comment type="caution">
    <text evidence="2">The sequence shown here is derived from an EMBL/GenBank/DDBJ whole genome shotgun (WGS) entry which is preliminary data.</text>
</comment>
<dbReference type="OrthoDB" id="76114at2759"/>
<name>A0A9W8KX59_9FUNG</name>
<dbReference type="Pfam" id="PF01374">
    <property type="entry name" value="Glyco_hydro_46"/>
    <property type="match status" value="1"/>
</dbReference>
<evidence type="ECO:0000313" key="2">
    <source>
        <dbReference type="EMBL" id="KAJ2674017.1"/>
    </source>
</evidence>
<evidence type="ECO:0000256" key="1">
    <source>
        <dbReference type="SAM" id="SignalP"/>
    </source>
</evidence>
<dbReference type="GO" id="GO:0016977">
    <property type="term" value="F:chitosanase activity"/>
    <property type="evidence" value="ECO:0007669"/>
    <property type="project" value="InterPro"/>
</dbReference>
<dbReference type="InterPro" id="IPR023099">
    <property type="entry name" value="Glyco_hydro_46_N"/>
</dbReference>
<protein>
    <recommendedName>
        <fullName evidence="4">Chitosanase</fullName>
    </recommendedName>
</protein>
<dbReference type="SUPFAM" id="SSF53955">
    <property type="entry name" value="Lysozyme-like"/>
    <property type="match status" value="1"/>
</dbReference>
<reference evidence="2" key="1">
    <citation type="submission" date="2022-07" db="EMBL/GenBank/DDBJ databases">
        <title>Phylogenomic reconstructions and comparative analyses of Kickxellomycotina fungi.</title>
        <authorList>
            <person name="Reynolds N.K."/>
            <person name="Stajich J.E."/>
            <person name="Barry K."/>
            <person name="Grigoriev I.V."/>
            <person name="Crous P."/>
            <person name="Smith M.E."/>
        </authorList>
    </citation>
    <scope>NUCLEOTIDE SEQUENCE</scope>
    <source>
        <strain evidence="2">NRRL 3115</strain>
    </source>
</reference>
<evidence type="ECO:0000313" key="3">
    <source>
        <dbReference type="Proteomes" id="UP001151518"/>
    </source>
</evidence>
<dbReference type="InterPro" id="IPR023346">
    <property type="entry name" value="Lysozyme-like_dom_sf"/>
</dbReference>
<feature type="signal peptide" evidence="1">
    <location>
        <begin position="1"/>
        <end position="21"/>
    </location>
</feature>
<dbReference type="Proteomes" id="UP001151518">
    <property type="component" value="Unassembled WGS sequence"/>
</dbReference>
<feature type="chain" id="PRO_5040868295" description="Chitosanase" evidence="1">
    <location>
        <begin position="22"/>
        <end position="293"/>
    </location>
</feature>
<dbReference type="Gene3D" id="3.30.386.10">
    <property type="entry name" value="Chitosanase, subunit A, domain 2"/>
    <property type="match status" value="1"/>
</dbReference>
<dbReference type="AlphaFoldDB" id="A0A9W8KX59"/>
<dbReference type="InterPro" id="IPR000400">
    <property type="entry name" value="Glyco_hydro_46"/>
</dbReference>
<evidence type="ECO:0008006" key="4">
    <source>
        <dbReference type="Google" id="ProtNLM"/>
    </source>
</evidence>
<proteinExistence type="predicted"/>
<organism evidence="2 3">
    <name type="scientific">Coemansia spiralis</name>
    <dbReference type="NCBI Taxonomy" id="417178"/>
    <lineage>
        <taxon>Eukaryota</taxon>
        <taxon>Fungi</taxon>
        <taxon>Fungi incertae sedis</taxon>
        <taxon>Zoopagomycota</taxon>
        <taxon>Kickxellomycotina</taxon>
        <taxon>Kickxellomycetes</taxon>
        <taxon>Kickxellales</taxon>
        <taxon>Kickxellaceae</taxon>
        <taxon>Coemansia</taxon>
    </lineage>
</organism>